<dbReference type="InterPro" id="IPR020843">
    <property type="entry name" value="ER"/>
</dbReference>
<evidence type="ECO:0000256" key="9">
    <source>
        <dbReference type="ARBA" id="ARBA00023128"/>
    </source>
</evidence>
<dbReference type="InterPro" id="IPR036291">
    <property type="entry name" value="NAD(P)-bd_dom_sf"/>
</dbReference>
<dbReference type="Pfam" id="PF08240">
    <property type="entry name" value="ADH_N"/>
    <property type="match status" value="1"/>
</dbReference>
<dbReference type="InterPro" id="IPR011032">
    <property type="entry name" value="GroES-like_sf"/>
</dbReference>
<dbReference type="STRING" id="7574.A0A1S3K0S2"/>
<evidence type="ECO:0000256" key="8">
    <source>
        <dbReference type="ARBA" id="ARBA00023098"/>
    </source>
</evidence>
<dbReference type="GO" id="GO:0141148">
    <property type="term" value="F:enoyl-[acyl-carrier-protein] reductase (NADPH) activity"/>
    <property type="evidence" value="ECO:0007669"/>
    <property type="project" value="UniProtKB-EC"/>
</dbReference>
<dbReference type="SMART" id="SM00829">
    <property type="entry name" value="PKS_ER"/>
    <property type="match status" value="1"/>
</dbReference>
<evidence type="ECO:0000256" key="11">
    <source>
        <dbReference type="ARBA" id="ARBA00038963"/>
    </source>
</evidence>
<feature type="domain" description="Enoyl reductase (ER)" evidence="15">
    <location>
        <begin position="39"/>
        <end position="360"/>
    </location>
</feature>
<comment type="similarity">
    <text evidence="2">Belongs to the zinc-containing alcohol dehydrogenase family. Quinone oxidoreductase subfamily.</text>
</comment>
<sequence>MAMRISWVVSSFKNIGVPTVRRLSSAPGIVSKITYNEYGDPSKVLRLSKGDILQIQRGEVLVKVLASPVNPADINTIQGVYPIRPPLPAVGGNEGVGEIIEVGAEVQNLKPGDWVLPSRAGSVGTWSTHYVCSPRDIRTVPNDIPVLHAATLAVNPCTAYRMLKDFADLKEGDYVIQNGSNTAVGQAVTQIGKELKINLINVVRNHAMPECVQHHESLGAAKVVSEDFLRSSNMKDYINSLPSKPKLALNCVGGDVATNMIRHLAKGSVMVTYGGLSRKPVTIGTGSLIFSDIRILGFWMSEWNAHHVNSAESVEMINFLCQMIRQKKFKAPKACAVPLENFRDAVINSMSFGNRAKNILAMNEKVLAEINSGEEA</sequence>
<dbReference type="Proteomes" id="UP000085678">
    <property type="component" value="Unplaced"/>
</dbReference>
<keyword evidence="4" id="KW-0276">Fatty acid metabolism</keyword>
<keyword evidence="16" id="KW-1185">Reference proteome</keyword>
<dbReference type="Pfam" id="PF00107">
    <property type="entry name" value="ADH_zinc_N"/>
    <property type="match status" value="1"/>
</dbReference>
<dbReference type="PANTHER" id="PTHR43981:SF2">
    <property type="entry name" value="ENOYL-[ACYL-CARRIER-PROTEIN] REDUCTASE, MITOCHONDRIAL"/>
    <property type="match status" value="1"/>
</dbReference>
<dbReference type="Gene3D" id="3.90.180.10">
    <property type="entry name" value="Medium-chain alcohol dehydrogenases, catalytic domain"/>
    <property type="match status" value="1"/>
</dbReference>
<dbReference type="EC" id="1.3.1.104" evidence="11"/>
<keyword evidence="9" id="KW-0496">Mitochondrion</keyword>
<evidence type="ECO:0000256" key="1">
    <source>
        <dbReference type="ARBA" id="ARBA00004173"/>
    </source>
</evidence>
<evidence type="ECO:0000256" key="5">
    <source>
        <dbReference type="ARBA" id="ARBA00022857"/>
    </source>
</evidence>
<dbReference type="RefSeq" id="XP_013416240.1">
    <property type="nucleotide sequence ID" value="XM_013560786.1"/>
</dbReference>
<evidence type="ECO:0000256" key="3">
    <source>
        <dbReference type="ARBA" id="ARBA00022516"/>
    </source>
</evidence>
<evidence type="ECO:0000256" key="4">
    <source>
        <dbReference type="ARBA" id="ARBA00022832"/>
    </source>
</evidence>
<dbReference type="SUPFAM" id="SSF51735">
    <property type="entry name" value="NAD(P)-binding Rossmann-fold domains"/>
    <property type="match status" value="1"/>
</dbReference>
<evidence type="ECO:0000313" key="16">
    <source>
        <dbReference type="Proteomes" id="UP000085678"/>
    </source>
</evidence>
<dbReference type="InParanoid" id="A0A1S3K0S2"/>
<dbReference type="OMA" id="YGYTQSK"/>
<evidence type="ECO:0000256" key="6">
    <source>
        <dbReference type="ARBA" id="ARBA00022946"/>
    </source>
</evidence>
<evidence type="ECO:0000256" key="10">
    <source>
        <dbReference type="ARBA" id="ARBA00023160"/>
    </source>
</evidence>
<gene>
    <name evidence="17" type="primary">LOC106177876</name>
</gene>
<dbReference type="GeneID" id="106177876"/>
<keyword evidence="10" id="KW-0275">Fatty acid biosynthesis</keyword>
<dbReference type="KEGG" id="lak:106177876"/>
<evidence type="ECO:0000259" key="15">
    <source>
        <dbReference type="SMART" id="SM00829"/>
    </source>
</evidence>
<dbReference type="FunCoup" id="A0A1S3K0S2">
    <property type="interactions" value="2501"/>
</dbReference>
<keyword evidence="7" id="KW-0560">Oxidoreductase</keyword>
<dbReference type="FunFam" id="3.90.180.10:FF:000010">
    <property type="entry name" value="Enoyl-[acyl-carrier-protein] reductase, mitochondrial"/>
    <property type="match status" value="1"/>
</dbReference>
<evidence type="ECO:0000256" key="14">
    <source>
        <dbReference type="ARBA" id="ARBA00048843"/>
    </source>
</evidence>
<keyword evidence="8" id="KW-0443">Lipid metabolism</keyword>
<evidence type="ECO:0000256" key="13">
    <source>
        <dbReference type="ARBA" id="ARBA00042123"/>
    </source>
</evidence>
<evidence type="ECO:0000313" key="17">
    <source>
        <dbReference type="RefSeq" id="XP_013416240.1"/>
    </source>
</evidence>
<proteinExistence type="inferred from homology"/>
<keyword evidence="6" id="KW-0809">Transit peptide</keyword>
<dbReference type="CDD" id="cd08290">
    <property type="entry name" value="ETR"/>
    <property type="match status" value="1"/>
</dbReference>
<dbReference type="FunFam" id="3.40.50.720:FF:000112">
    <property type="entry name" value="Enoyl-[acyl-carrier-protein] reductase 1, mitochondrial"/>
    <property type="match status" value="1"/>
</dbReference>
<dbReference type="GO" id="GO:0006633">
    <property type="term" value="P:fatty acid biosynthetic process"/>
    <property type="evidence" value="ECO:0007669"/>
    <property type="project" value="UniProtKB-KW"/>
</dbReference>
<organism evidence="16 17">
    <name type="scientific">Lingula anatina</name>
    <name type="common">Brachiopod</name>
    <name type="synonym">Lingula unguis</name>
    <dbReference type="NCBI Taxonomy" id="7574"/>
    <lineage>
        <taxon>Eukaryota</taxon>
        <taxon>Metazoa</taxon>
        <taxon>Spiralia</taxon>
        <taxon>Lophotrochozoa</taxon>
        <taxon>Brachiopoda</taxon>
        <taxon>Linguliformea</taxon>
        <taxon>Lingulata</taxon>
        <taxon>Lingulida</taxon>
        <taxon>Linguloidea</taxon>
        <taxon>Lingulidae</taxon>
        <taxon>Lingula</taxon>
    </lineage>
</organism>
<evidence type="ECO:0000256" key="7">
    <source>
        <dbReference type="ARBA" id="ARBA00023002"/>
    </source>
</evidence>
<dbReference type="OrthoDB" id="7482721at2759"/>
<accession>A0A1S3K0S2</accession>
<dbReference type="InterPro" id="IPR051034">
    <property type="entry name" value="Mito_Enoyl-ACP_Reductase"/>
</dbReference>
<evidence type="ECO:0000256" key="2">
    <source>
        <dbReference type="ARBA" id="ARBA00010371"/>
    </source>
</evidence>
<comment type="subcellular location">
    <subcellularLocation>
        <location evidence="1">Mitochondrion</location>
    </subcellularLocation>
</comment>
<keyword evidence="5" id="KW-0521">NADP</keyword>
<dbReference type="GO" id="GO:0005739">
    <property type="term" value="C:mitochondrion"/>
    <property type="evidence" value="ECO:0007669"/>
    <property type="project" value="UniProtKB-SubCell"/>
</dbReference>
<dbReference type="SUPFAM" id="SSF50129">
    <property type="entry name" value="GroES-like"/>
    <property type="match status" value="1"/>
</dbReference>
<protein>
    <recommendedName>
        <fullName evidence="12">Enoyl-[acyl-carrier-protein] reductase, mitochondrial</fullName>
        <ecNumber evidence="11">1.3.1.104</ecNumber>
    </recommendedName>
    <alternativeName>
        <fullName evidence="13">2-enoyl thioester reductase</fullName>
    </alternativeName>
</protein>
<dbReference type="InterPro" id="IPR013154">
    <property type="entry name" value="ADH-like_N"/>
</dbReference>
<dbReference type="AlphaFoldDB" id="A0A1S3K0S2"/>
<dbReference type="Gene3D" id="3.40.50.720">
    <property type="entry name" value="NAD(P)-binding Rossmann-like Domain"/>
    <property type="match status" value="1"/>
</dbReference>
<reference evidence="17" key="1">
    <citation type="submission" date="2025-08" db="UniProtKB">
        <authorList>
            <consortium name="RefSeq"/>
        </authorList>
    </citation>
    <scope>IDENTIFICATION</scope>
    <source>
        <tissue evidence="17">Gonads</tissue>
    </source>
</reference>
<comment type="catalytic activity">
    <reaction evidence="14">
        <text>a 2,3-saturated acyl-[ACP] + NADP(+) = a (2E)-enoyl-[ACP] + NADPH + H(+)</text>
        <dbReference type="Rhea" id="RHEA:22564"/>
        <dbReference type="Rhea" id="RHEA-COMP:9925"/>
        <dbReference type="Rhea" id="RHEA-COMP:9926"/>
        <dbReference type="ChEBI" id="CHEBI:15378"/>
        <dbReference type="ChEBI" id="CHEBI:57783"/>
        <dbReference type="ChEBI" id="CHEBI:58349"/>
        <dbReference type="ChEBI" id="CHEBI:78784"/>
        <dbReference type="ChEBI" id="CHEBI:78785"/>
        <dbReference type="EC" id="1.3.1.104"/>
    </reaction>
</comment>
<dbReference type="PANTHER" id="PTHR43981">
    <property type="entry name" value="ENOYL-[ACYL-CARRIER-PROTEIN] REDUCTASE, MITOCHONDRIAL"/>
    <property type="match status" value="1"/>
</dbReference>
<dbReference type="InterPro" id="IPR013149">
    <property type="entry name" value="ADH-like_C"/>
</dbReference>
<evidence type="ECO:0000256" key="12">
    <source>
        <dbReference type="ARBA" id="ARBA00041058"/>
    </source>
</evidence>
<keyword evidence="3" id="KW-0444">Lipid biosynthesis</keyword>
<name>A0A1S3K0S2_LINAN</name>